<keyword evidence="1" id="KW-0812">Transmembrane</keyword>
<dbReference type="Proteomes" id="UP000230233">
    <property type="component" value="Chromosome V"/>
</dbReference>
<evidence type="ECO:0000313" key="3">
    <source>
        <dbReference type="Proteomes" id="UP000230233"/>
    </source>
</evidence>
<dbReference type="AlphaFoldDB" id="A0A2G5TVG7"/>
<sequence length="127" mass="14590">MLSVFPIFVSHKKRREEMFGPFQTGTILAQLNEYRETLYIIFGITCLVSWLCFNLWALREFFCPTIFSSSNSSASTSRRHPEDRLTRIKMQYISSGRLLSNLTSSATSTSIRRASLPEIPNLEVFVV</sequence>
<dbReference type="EMBL" id="PDUG01000005">
    <property type="protein sequence ID" value="PIC30926.1"/>
    <property type="molecule type" value="Genomic_DNA"/>
</dbReference>
<organism evidence="2 3">
    <name type="scientific">Caenorhabditis nigoni</name>
    <dbReference type="NCBI Taxonomy" id="1611254"/>
    <lineage>
        <taxon>Eukaryota</taxon>
        <taxon>Metazoa</taxon>
        <taxon>Ecdysozoa</taxon>
        <taxon>Nematoda</taxon>
        <taxon>Chromadorea</taxon>
        <taxon>Rhabditida</taxon>
        <taxon>Rhabditina</taxon>
        <taxon>Rhabditomorpha</taxon>
        <taxon>Rhabditoidea</taxon>
        <taxon>Rhabditidae</taxon>
        <taxon>Peloderinae</taxon>
        <taxon>Caenorhabditis</taxon>
    </lineage>
</organism>
<name>A0A2G5TVG7_9PELO</name>
<keyword evidence="1" id="KW-0472">Membrane</keyword>
<keyword evidence="3" id="KW-1185">Reference proteome</keyword>
<comment type="caution">
    <text evidence="2">The sequence shown here is derived from an EMBL/GenBank/DDBJ whole genome shotgun (WGS) entry which is preliminary data.</text>
</comment>
<feature type="transmembrane region" description="Helical" evidence="1">
    <location>
        <begin position="38"/>
        <end position="58"/>
    </location>
</feature>
<protein>
    <submittedName>
        <fullName evidence="2">Uncharacterized protein</fullName>
    </submittedName>
</protein>
<gene>
    <name evidence="2" type="primary">Cni-Y44A6D.7</name>
    <name evidence="2" type="synonym">Cnig_chr_V.g22010</name>
    <name evidence="2" type="ORF">B9Z55_022010</name>
</gene>
<dbReference type="OrthoDB" id="5844891at2759"/>
<proteinExistence type="predicted"/>
<keyword evidence="1" id="KW-1133">Transmembrane helix</keyword>
<reference evidence="3" key="1">
    <citation type="submission" date="2017-10" db="EMBL/GenBank/DDBJ databases">
        <title>Rapid genome shrinkage in a self-fertile nematode reveals novel sperm competition proteins.</title>
        <authorList>
            <person name="Yin D."/>
            <person name="Schwarz E.M."/>
            <person name="Thomas C.G."/>
            <person name="Felde R.L."/>
            <person name="Korf I.F."/>
            <person name="Cutter A.D."/>
            <person name="Schartner C.M."/>
            <person name="Ralston E.J."/>
            <person name="Meyer B.J."/>
            <person name="Haag E.S."/>
        </authorList>
    </citation>
    <scope>NUCLEOTIDE SEQUENCE [LARGE SCALE GENOMIC DNA]</scope>
    <source>
        <strain evidence="3">JU1422</strain>
    </source>
</reference>
<accession>A0A2G5TVG7</accession>
<evidence type="ECO:0000256" key="1">
    <source>
        <dbReference type="SAM" id="Phobius"/>
    </source>
</evidence>
<evidence type="ECO:0000313" key="2">
    <source>
        <dbReference type="EMBL" id="PIC30926.1"/>
    </source>
</evidence>